<evidence type="ECO:0000313" key="5">
    <source>
        <dbReference type="Proteomes" id="UP000663699"/>
    </source>
</evidence>
<dbReference type="PANTHER" id="PTHR12455">
    <property type="entry name" value="NUCLEOLAR COMPLEX PROTEIN 4"/>
    <property type="match status" value="1"/>
</dbReference>
<sequence>MGLAKKTTKNGQFLALKKGANLSEKTHQILELLELSEDSSKEACLQADYSAYKIFCSLFGLGALCHSKNTSADPHNGEICCWYRDAYACFFGGLLRKLSMPEFQQQGHAFVLLLGLIRSESESGGGGLANDQYYRVLKSVLFNKDIDTCLLYYIVKEYLDRYMDLQYYFYANTYKLIKEMTSCKDQKSVLVETFTANLVVFLINMKPVFLDIGKCWVSRSDSFVEKFEISRQKRVFSKCWMAALELPLKYHHYKKVLNIIHSNVLPFLLKPRLLMDFLTDSYDAGGVVSILALNGLFYLMQNYNLDYPNFYTKLYTLFDENLFHIRYRGRFIKLVDLFLSSTHLPAIIVASFIKRISRLSLSATPGGIIMIIPLVYNLLKRHSTCMVLIHRTSANSIFDDPFLDKELDPSKTRALDSSLWELYTLVDHYYPSVSTLARIFLEQFTKTSYNLDDFLDYSYTNLIDTEINCKVKDPPSIEYQSANGTFVAKEGNSCIFTSLWNLSDISV</sequence>
<dbReference type="EMBL" id="CP054537">
    <property type="protein sequence ID" value="QSL65456.1"/>
    <property type="molecule type" value="Genomic_DNA"/>
</dbReference>
<dbReference type="PANTHER" id="PTHR12455:SF0">
    <property type="entry name" value="NUCLEOLAR COMPLEX PROTEIN 4 HOMOLOG"/>
    <property type="match status" value="1"/>
</dbReference>
<dbReference type="InterPro" id="IPR027193">
    <property type="entry name" value="Noc4"/>
</dbReference>
<proteinExistence type="inferred from homology"/>
<evidence type="ECO:0000259" key="3">
    <source>
        <dbReference type="Pfam" id="PF03914"/>
    </source>
</evidence>
<keyword evidence="2" id="KW-1133">Transmembrane helix</keyword>
<dbReference type="GO" id="GO:0030692">
    <property type="term" value="C:Noc4p-Nop14p complex"/>
    <property type="evidence" value="ECO:0007669"/>
    <property type="project" value="TreeGrafter"/>
</dbReference>
<comment type="similarity">
    <text evidence="1">Belongs to the CBF/MAK21 family.</text>
</comment>
<dbReference type="GO" id="GO:0042254">
    <property type="term" value="P:ribosome biogenesis"/>
    <property type="evidence" value="ECO:0007669"/>
    <property type="project" value="InterPro"/>
</dbReference>
<dbReference type="Proteomes" id="UP000663699">
    <property type="component" value="Chromosome 6"/>
</dbReference>
<name>A0A899FY88_9ASCO</name>
<keyword evidence="5" id="KW-1185">Reference proteome</keyword>
<protein>
    <recommendedName>
        <fullName evidence="3">CCAAT-binding factor domain-containing protein</fullName>
    </recommendedName>
</protein>
<dbReference type="Pfam" id="PF03914">
    <property type="entry name" value="CBF"/>
    <property type="match status" value="1"/>
</dbReference>
<evidence type="ECO:0000256" key="1">
    <source>
        <dbReference type="ARBA" id="ARBA00007797"/>
    </source>
</evidence>
<feature type="transmembrane region" description="Helical" evidence="2">
    <location>
        <begin position="359"/>
        <end position="379"/>
    </location>
</feature>
<keyword evidence="2" id="KW-0472">Membrane</keyword>
<dbReference type="InterPro" id="IPR005612">
    <property type="entry name" value="CCAAT-binding_factor"/>
</dbReference>
<accession>A0A899FY88</accession>
<feature type="transmembrane region" description="Helical" evidence="2">
    <location>
        <begin position="334"/>
        <end position="353"/>
    </location>
</feature>
<organism evidence="4 5">
    <name type="scientific">Pneumocystis wakefieldiae</name>
    <dbReference type="NCBI Taxonomy" id="38082"/>
    <lineage>
        <taxon>Eukaryota</taxon>
        <taxon>Fungi</taxon>
        <taxon>Dikarya</taxon>
        <taxon>Ascomycota</taxon>
        <taxon>Taphrinomycotina</taxon>
        <taxon>Pneumocystomycetes</taxon>
        <taxon>Pneumocystaceae</taxon>
        <taxon>Pneumocystis</taxon>
    </lineage>
</organism>
<dbReference type="AlphaFoldDB" id="A0A899FY88"/>
<gene>
    <name evidence="4" type="ORF">MERGE_002767</name>
</gene>
<reference evidence="4" key="1">
    <citation type="submission" date="2020-06" db="EMBL/GenBank/DDBJ databases">
        <title>Genomes of multiple members of Pneumocystis genus reveal paths to human pathogen Pneumocystis jirovecii.</title>
        <authorList>
            <person name="Cisse O.H."/>
            <person name="Ma L."/>
            <person name="Dekker J."/>
            <person name="Khil P."/>
            <person name="Jo J."/>
            <person name="Brenchley J."/>
            <person name="Blair R."/>
            <person name="Pahar B."/>
            <person name="Chabe M."/>
            <person name="Van Rompay K.A."/>
            <person name="Keesler R."/>
            <person name="Sukura A."/>
            <person name="Hirsch V."/>
            <person name="Kutty G."/>
            <person name="Liu Y."/>
            <person name="Peng L."/>
            <person name="Chen J."/>
            <person name="Song J."/>
            <person name="Weissenbacher-Lang C."/>
            <person name="Xu J."/>
            <person name="Upham N.S."/>
            <person name="Stajich J.E."/>
            <person name="Cuomo C.A."/>
            <person name="Cushion M.T."/>
            <person name="Kovacs J.A."/>
        </authorList>
    </citation>
    <scope>NUCLEOTIDE SEQUENCE</scope>
    <source>
        <strain evidence="4">2A</strain>
    </source>
</reference>
<feature type="domain" description="CCAAT-binding factor" evidence="3">
    <location>
        <begin position="289"/>
        <end position="437"/>
    </location>
</feature>
<evidence type="ECO:0000313" key="4">
    <source>
        <dbReference type="EMBL" id="QSL65456.1"/>
    </source>
</evidence>
<dbReference type="OrthoDB" id="10263185at2759"/>
<evidence type="ECO:0000256" key="2">
    <source>
        <dbReference type="SAM" id="Phobius"/>
    </source>
</evidence>
<dbReference type="GO" id="GO:0032040">
    <property type="term" value="C:small-subunit processome"/>
    <property type="evidence" value="ECO:0007669"/>
    <property type="project" value="TreeGrafter"/>
</dbReference>
<keyword evidence="2" id="KW-0812">Transmembrane</keyword>